<feature type="region of interest" description="Disordered" evidence="1">
    <location>
        <begin position="1"/>
        <end position="21"/>
    </location>
</feature>
<comment type="caution">
    <text evidence="2">The sequence shown here is derived from an EMBL/GenBank/DDBJ whole genome shotgun (WGS) entry which is preliminary data.</text>
</comment>
<evidence type="ECO:0000313" key="2">
    <source>
        <dbReference type="EMBL" id="GAA3600118.1"/>
    </source>
</evidence>
<gene>
    <name evidence="2" type="ORF">GCM10022223_14580</name>
</gene>
<organism evidence="2 3">
    <name type="scientific">Kineosporia mesophila</name>
    <dbReference type="NCBI Taxonomy" id="566012"/>
    <lineage>
        <taxon>Bacteria</taxon>
        <taxon>Bacillati</taxon>
        <taxon>Actinomycetota</taxon>
        <taxon>Actinomycetes</taxon>
        <taxon>Kineosporiales</taxon>
        <taxon>Kineosporiaceae</taxon>
        <taxon>Kineosporia</taxon>
    </lineage>
</organism>
<evidence type="ECO:0000256" key="1">
    <source>
        <dbReference type="SAM" id="MobiDB-lite"/>
    </source>
</evidence>
<reference evidence="3" key="1">
    <citation type="journal article" date="2019" name="Int. J. Syst. Evol. Microbiol.">
        <title>The Global Catalogue of Microorganisms (GCM) 10K type strain sequencing project: providing services to taxonomists for standard genome sequencing and annotation.</title>
        <authorList>
            <consortium name="The Broad Institute Genomics Platform"/>
            <consortium name="The Broad Institute Genome Sequencing Center for Infectious Disease"/>
            <person name="Wu L."/>
            <person name="Ma J."/>
        </authorList>
    </citation>
    <scope>NUCLEOTIDE SEQUENCE [LARGE SCALE GENOMIC DNA]</scope>
    <source>
        <strain evidence="3">JCM 16902</strain>
    </source>
</reference>
<name>A0ABP6Z6Q3_9ACTN</name>
<evidence type="ECO:0000313" key="3">
    <source>
        <dbReference type="Proteomes" id="UP001501074"/>
    </source>
</evidence>
<protein>
    <submittedName>
        <fullName evidence="2">Uncharacterized protein</fullName>
    </submittedName>
</protein>
<dbReference type="RefSeq" id="WP_231486210.1">
    <property type="nucleotide sequence ID" value="NZ_BAAAZO010000002.1"/>
</dbReference>
<dbReference type="Proteomes" id="UP001501074">
    <property type="component" value="Unassembled WGS sequence"/>
</dbReference>
<keyword evidence="3" id="KW-1185">Reference proteome</keyword>
<accession>A0ABP6Z6Q3</accession>
<sequence length="500" mass="54193">MVRQTSAAAGPRPGTPTAIGPLTAERRLIATPWSRMVRALGLGQDPTGPDPQTGQFVRETFAALVRRVGGGNPYTVFCAGLADLVLEATAPGGPAGQEAGRRLPGLLAAAGAEPNAYYRLTALCLLAESWVKCGLDSRALTQGGPDLPGLILATLDQIRPDQIQDENRGRHGQYERLSASTSAFLAVGHLGVAHRLVQDQRDRVREALGLLEQIPAPFFRGRGGSMLMSVTAALGRPDLVNGQDPDGGPDHLRATLDYLDRAGEINLPPAFPSPMTPAFGQIYPLLTMLNAVAAVGRPQILDEGRDRLAQADELYRRLAPAERTHMGLYLLIALHNLGRLAERRPEWEDEVTALVGQWREGDPGADYFLHGISYPYLIETARLTGRTDLLPEAMLVRLAGASIGLERSAEHRANRPYPFSYAVSTLGALNRLDLLSTPDRRYDGQSATSWVIDRLSPGGRAEGNRLYMLDHALVHLALRQRDPARAEPALFAGFRFAADR</sequence>
<proteinExistence type="predicted"/>
<dbReference type="EMBL" id="BAAAZO010000002">
    <property type="protein sequence ID" value="GAA3600118.1"/>
    <property type="molecule type" value="Genomic_DNA"/>
</dbReference>